<feature type="transmembrane region" description="Helical" evidence="5">
    <location>
        <begin position="320"/>
        <end position="340"/>
    </location>
</feature>
<dbReference type="PANTHER" id="PTHR37422:SF13">
    <property type="entry name" value="LIPOPOLYSACCHARIDE BIOSYNTHESIS PROTEIN PA4999-RELATED"/>
    <property type="match status" value="1"/>
</dbReference>
<feature type="transmembrane region" description="Helical" evidence="5">
    <location>
        <begin position="197"/>
        <end position="214"/>
    </location>
</feature>
<dbReference type="InterPro" id="IPR007016">
    <property type="entry name" value="O-antigen_ligase-rel_domated"/>
</dbReference>
<feature type="domain" description="O-antigen ligase-related" evidence="6">
    <location>
        <begin position="206"/>
        <end position="336"/>
    </location>
</feature>
<feature type="transmembrane region" description="Helical" evidence="5">
    <location>
        <begin position="220"/>
        <end position="236"/>
    </location>
</feature>
<evidence type="ECO:0000256" key="1">
    <source>
        <dbReference type="ARBA" id="ARBA00004141"/>
    </source>
</evidence>
<comment type="caution">
    <text evidence="7">The sequence shown here is derived from an EMBL/GenBank/DDBJ whole genome shotgun (WGS) entry which is preliminary data.</text>
</comment>
<feature type="transmembrane region" description="Helical" evidence="5">
    <location>
        <begin position="165"/>
        <end position="190"/>
    </location>
</feature>
<dbReference type="Proteomes" id="UP000178319">
    <property type="component" value="Unassembled WGS sequence"/>
</dbReference>
<proteinExistence type="predicted"/>
<sequence>MPWFLFLYLVAFPFGQLTSFEVSPGIRIHLVDLLAGLFVFAWLTDLVWNLVSGKNDKSSYSIFARPLLSFLGVAAFSLILGGLSIGPGKPVLVGLMYFLRLALYIMFYLGVAETVRREKNRGKFKQTLYDSLISIGFFIALGGILGYLLFPDTRPLGEYGWDYHYYRLIGSFLDPAFTGILIVLGMCALLYRPTKDISAKIISCFIFLVSWSALALTYSRASYVAAAVLFTTLLLLRRKIILFLVLAVLSAGTIYFLPHPGKSVGTNLARTQTITSRFDNYTKSLKVASKNPLFGIGYNLYKEFSDSTARHTGSGVHSSLLFTLTTTGVTGLLVYLGFIGKSFFVGWKKKKTHLGALLFSSLAALLAHSLFDNSLFYPWVMGWLGIVLALQED</sequence>
<keyword evidence="2 5" id="KW-0812">Transmembrane</keyword>
<feature type="transmembrane region" description="Helical" evidence="5">
    <location>
        <begin position="352"/>
        <end position="371"/>
    </location>
</feature>
<feature type="transmembrane region" description="Helical" evidence="5">
    <location>
        <begin position="63"/>
        <end position="85"/>
    </location>
</feature>
<dbReference type="GO" id="GO:0016020">
    <property type="term" value="C:membrane"/>
    <property type="evidence" value="ECO:0007669"/>
    <property type="project" value="UniProtKB-SubCell"/>
</dbReference>
<feature type="transmembrane region" description="Helical" evidence="5">
    <location>
        <begin position="29"/>
        <end position="51"/>
    </location>
</feature>
<dbReference type="EMBL" id="MHBZ01000036">
    <property type="protein sequence ID" value="OGY10403.1"/>
    <property type="molecule type" value="Genomic_DNA"/>
</dbReference>
<protein>
    <recommendedName>
        <fullName evidence="6">O-antigen ligase-related domain-containing protein</fullName>
    </recommendedName>
</protein>
<evidence type="ECO:0000256" key="2">
    <source>
        <dbReference type="ARBA" id="ARBA00022692"/>
    </source>
</evidence>
<feature type="transmembrane region" description="Helical" evidence="5">
    <location>
        <begin position="132"/>
        <end position="150"/>
    </location>
</feature>
<comment type="subcellular location">
    <subcellularLocation>
        <location evidence="1">Membrane</location>
        <topology evidence="1">Multi-pass membrane protein</topology>
    </subcellularLocation>
</comment>
<evidence type="ECO:0000313" key="8">
    <source>
        <dbReference type="Proteomes" id="UP000178319"/>
    </source>
</evidence>
<evidence type="ECO:0000259" key="6">
    <source>
        <dbReference type="Pfam" id="PF04932"/>
    </source>
</evidence>
<evidence type="ECO:0000256" key="5">
    <source>
        <dbReference type="SAM" id="Phobius"/>
    </source>
</evidence>
<evidence type="ECO:0000256" key="4">
    <source>
        <dbReference type="ARBA" id="ARBA00023136"/>
    </source>
</evidence>
<dbReference type="AlphaFoldDB" id="A0A1G1V4X7"/>
<gene>
    <name evidence="7" type="ORF">A3D26_03785</name>
</gene>
<dbReference type="Pfam" id="PF04932">
    <property type="entry name" value="Wzy_C"/>
    <property type="match status" value="1"/>
</dbReference>
<accession>A0A1G1V4X7</accession>
<feature type="transmembrane region" description="Helical" evidence="5">
    <location>
        <begin position="91"/>
        <end position="111"/>
    </location>
</feature>
<dbReference type="InterPro" id="IPR051533">
    <property type="entry name" value="WaaL-like"/>
</dbReference>
<reference evidence="7 8" key="1">
    <citation type="journal article" date="2016" name="Nat. Commun.">
        <title>Thousands of microbial genomes shed light on interconnected biogeochemical processes in an aquifer system.</title>
        <authorList>
            <person name="Anantharaman K."/>
            <person name="Brown C.T."/>
            <person name="Hug L.A."/>
            <person name="Sharon I."/>
            <person name="Castelle C.J."/>
            <person name="Probst A.J."/>
            <person name="Thomas B.C."/>
            <person name="Singh A."/>
            <person name="Wilkins M.J."/>
            <person name="Karaoz U."/>
            <person name="Brodie E.L."/>
            <person name="Williams K.H."/>
            <person name="Hubbard S.S."/>
            <person name="Banfield J.F."/>
        </authorList>
    </citation>
    <scope>NUCLEOTIDE SEQUENCE [LARGE SCALE GENOMIC DNA]</scope>
</reference>
<keyword evidence="3 5" id="KW-1133">Transmembrane helix</keyword>
<name>A0A1G1V4X7_9BACT</name>
<dbReference type="PANTHER" id="PTHR37422">
    <property type="entry name" value="TEICHURONIC ACID BIOSYNTHESIS PROTEIN TUAE"/>
    <property type="match status" value="1"/>
</dbReference>
<keyword evidence="4 5" id="KW-0472">Membrane</keyword>
<dbReference type="STRING" id="1797516.A3D26_03785"/>
<evidence type="ECO:0000313" key="7">
    <source>
        <dbReference type="EMBL" id="OGY10403.1"/>
    </source>
</evidence>
<feature type="transmembrane region" description="Helical" evidence="5">
    <location>
        <begin position="241"/>
        <end position="258"/>
    </location>
</feature>
<evidence type="ECO:0000256" key="3">
    <source>
        <dbReference type="ARBA" id="ARBA00022989"/>
    </source>
</evidence>
<organism evidence="7 8">
    <name type="scientific">Candidatus Blackburnbacteria bacterium RIFCSPHIGHO2_02_FULL_44_20</name>
    <dbReference type="NCBI Taxonomy" id="1797516"/>
    <lineage>
        <taxon>Bacteria</taxon>
        <taxon>Candidatus Blackburniibacteriota</taxon>
    </lineage>
</organism>